<evidence type="ECO:0000313" key="6">
    <source>
        <dbReference type="Proteomes" id="UP000078046"/>
    </source>
</evidence>
<feature type="compositionally biased region" description="Polar residues" evidence="4">
    <location>
        <begin position="43"/>
        <end position="56"/>
    </location>
</feature>
<feature type="compositionally biased region" description="Polar residues" evidence="4">
    <location>
        <begin position="158"/>
        <end position="175"/>
    </location>
</feature>
<keyword evidence="3" id="KW-0175">Coiled coil</keyword>
<keyword evidence="1" id="KW-0677">Repeat</keyword>
<dbReference type="PANTHER" id="PTHR15704">
    <property type="entry name" value="SUPERKILLER 3 PROTEIN-RELATED"/>
    <property type="match status" value="1"/>
</dbReference>
<sequence>MSDNSTKKDFNEFKSKSKSKSNPKSKHKPIQKNDTKKSKIDNESNNINANTSSLQTVEPIKKSKPDKQNCNPFLPKPKNRSTAPKNEYPQNNYSRNQQPTQRNQLQKNPPQRFQHLPQKNQNVPIRNTSTHQSQTNQKSQLTQKNRPKIREIDKNMLNRKNGNKNDNPRNQSDSISRPVLERLNRLSFNSNAPQIVPQTPRISQKISTRNANANAHNIEDYNMKKFQNLVENNSFLPLFNFVQKMRNNGVYGVVRQGCRELLKINGNHTATINMALDFYEKVDDVDSFLELFIRTKKDHSNYNYIIFDKCVRYFSMNKKSNMYQNLMSSSAEALLPTLIDKSDEYLKVGFDCMFYAKTDMSLSILTKIVDFALNDKTSDANAGKMCMLFMGRCKRKNIEKMENFDEFCKLADHVFNSIAGLKLVCGNQPNVDFLKNYVSLYYSNFDKLYLVVHEIYNIMSNRLGFITHLLYKSIIYQTHLKYITSDLKNICGELSLYKLKDLSLFDAFRLYLNVKNDADDYYKIINLCSNDLESNIIFPPTYYLTAYSFYKLGRCTQAMELLNKLSTVTLTGQWKIMYLSLKLKCILVYEINTVGQLNDLLDSEISKQVNDQLFKLIVQSEIAILNRDYLNVITMCDAYLNGSTNSVLLSQKGWAMFKLLDQQDNDFLNKMKNIIEIFSKSIRFGHDLNSRVYLRLCCIYIKLNIPSKIKRMYKNVIKIDKNHARIYYIMGCYYMKQPKKINQTIMELEKCFNFGYKVEKYYKTFIKVLETEKLMDKLDSTLEKLKNDNHWALRKLALLRTENLKLGSNDKDALLILLKASEVFKNDLEITIALADYYEMKKIYDKSKEYFIQAQKLQNVPIFLDLRIAQVSFQLGEFQESEKIFNSILSIQKNNIGALIGKFNLSFALVKQSALSFLYIDYYQKVDTCLNLIEKIDSIINNTNENENKNFPINLVYISKLFVEFYQFLDKTNLLENFKSLNLENLNKNPNLKKMVLFKTFSSVSIFKLHMTILKDNQEAISFYNVSKSLYLWLNCFMEGHDDYNGHEFEMLQVEKICIENNNLIDLKIKFDVNNGEPLKFIYQTCLKLAIYAIKRDLDNVDFWYNLAIISGNLKFGNVNLSLHSFSKMLQLPNVDKSLIYYSVSNFSLRKGELNKTFKLVRNALTLELDQVYYWFNLVKISTIVNSCSILNILYIILKVINVESFLVLYIQKVYNVICPQNDILSVFKHVQRFKSIFPWIDTLVHFQCGETFNEKIHFAIDRVKQVEHLVRFSKETYHQLGLISCHVKCYKSGIEYLRLAQGQNDNLNFSNQYIIYCLNVLLDCKVDTENTLDQDILGNVDDKNFFKCLYLTQHLSLDSKQFVNLTVNLITHSISNFYSFNGILAQMDQLLSHLIFNSSYKSAYFILSNFYKSSFFIENISGVYSIYLVYVHFLNILAPELNIKILQSSFIPNFETYCVKQYLKYQSFGLLQFLPIQIYFLQKKLISIDNDNAFLIKYSFNMYKSCPSVDNVILCICCLWLYLLWIESRNVKNPTFSIKHVYKSLNLFLEYFQVSTLKDDTFQKYQLFIHVFTILNFFKYNFNQVQTYCNELGRDFLLKIQYMGNCTNNGIMCNSHFQYLLFNKKDDCKLLNTPMCYFYQYKKKIFDIVLSYIPDK</sequence>
<feature type="coiled-coil region" evidence="3">
    <location>
        <begin position="768"/>
        <end position="802"/>
    </location>
</feature>
<feature type="compositionally biased region" description="Polar residues" evidence="4">
    <location>
        <begin position="80"/>
        <end position="144"/>
    </location>
</feature>
<dbReference type="SUPFAM" id="SSF81901">
    <property type="entry name" value="HCP-like"/>
    <property type="match status" value="1"/>
</dbReference>
<dbReference type="GO" id="GO:0006401">
    <property type="term" value="P:RNA catabolic process"/>
    <property type="evidence" value="ECO:0007669"/>
    <property type="project" value="InterPro"/>
</dbReference>
<feature type="compositionally biased region" description="Basic and acidic residues" evidence="4">
    <location>
        <begin position="1"/>
        <end position="15"/>
    </location>
</feature>
<evidence type="ECO:0000256" key="3">
    <source>
        <dbReference type="SAM" id="Coils"/>
    </source>
</evidence>
<evidence type="ECO:0000313" key="5">
    <source>
        <dbReference type="EMBL" id="OAF69948.1"/>
    </source>
</evidence>
<accession>A0A177B6P0</accession>
<dbReference type="Proteomes" id="UP000078046">
    <property type="component" value="Unassembled WGS sequence"/>
</dbReference>
<comment type="caution">
    <text evidence="5">The sequence shown here is derived from an EMBL/GenBank/DDBJ whole genome shotgun (WGS) entry which is preliminary data.</text>
</comment>
<proteinExistence type="predicted"/>
<dbReference type="InterPro" id="IPR039226">
    <property type="entry name" value="Ski3/TTC37"/>
</dbReference>
<organism evidence="5 6">
    <name type="scientific">Intoshia linei</name>
    <dbReference type="NCBI Taxonomy" id="1819745"/>
    <lineage>
        <taxon>Eukaryota</taxon>
        <taxon>Metazoa</taxon>
        <taxon>Spiralia</taxon>
        <taxon>Lophotrochozoa</taxon>
        <taxon>Mesozoa</taxon>
        <taxon>Orthonectida</taxon>
        <taxon>Rhopaluridae</taxon>
        <taxon>Intoshia</taxon>
    </lineage>
</organism>
<dbReference type="PANTHER" id="PTHR15704:SF7">
    <property type="entry name" value="SUPERKILLER COMPLEX PROTEIN 3"/>
    <property type="match status" value="1"/>
</dbReference>
<dbReference type="InterPro" id="IPR011990">
    <property type="entry name" value="TPR-like_helical_dom_sf"/>
</dbReference>
<evidence type="ECO:0000256" key="2">
    <source>
        <dbReference type="ARBA" id="ARBA00022803"/>
    </source>
</evidence>
<evidence type="ECO:0000256" key="1">
    <source>
        <dbReference type="ARBA" id="ARBA00022737"/>
    </source>
</evidence>
<feature type="compositionally biased region" description="Basic residues" evidence="4">
    <location>
        <begin position="16"/>
        <end position="30"/>
    </location>
</feature>
<name>A0A177B6P0_9BILA</name>
<dbReference type="GO" id="GO:0055087">
    <property type="term" value="C:Ski complex"/>
    <property type="evidence" value="ECO:0007669"/>
    <property type="project" value="InterPro"/>
</dbReference>
<keyword evidence="6" id="KW-1185">Reference proteome</keyword>
<dbReference type="EMBL" id="LWCA01000208">
    <property type="protein sequence ID" value="OAF69948.1"/>
    <property type="molecule type" value="Genomic_DNA"/>
</dbReference>
<reference evidence="5 6" key="1">
    <citation type="submission" date="2016-04" db="EMBL/GenBank/DDBJ databases">
        <title>The genome of Intoshia linei affirms orthonectids as highly simplified spiralians.</title>
        <authorList>
            <person name="Mikhailov K.V."/>
            <person name="Slusarev G.S."/>
            <person name="Nikitin M.A."/>
            <person name="Logacheva M.D."/>
            <person name="Penin A."/>
            <person name="Aleoshin V."/>
            <person name="Panchin Y.V."/>
        </authorList>
    </citation>
    <scope>NUCLEOTIDE SEQUENCE [LARGE SCALE GENOMIC DNA]</scope>
    <source>
        <strain evidence="5">Intl2013</strain>
        <tissue evidence="5">Whole animal</tissue>
    </source>
</reference>
<feature type="compositionally biased region" description="Basic and acidic residues" evidence="4">
    <location>
        <begin position="31"/>
        <end position="42"/>
    </location>
</feature>
<keyword evidence="2" id="KW-0802">TPR repeat</keyword>
<dbReference type="Gene3D" id="1.25.40.10">
    <property type="entry name" value="Tetratricopeptide repeat domain"/>
    <property type="match status" value="1"/>
</dbReference>
<protein>
    <submittedName>
        <fullName evidence="5">Uncharacterized protein</fullName>
    </submittedName>
</protein>
<gene>
    <name evidence="5" type="ORF">A3Q56_02339</name>
</gene>
<feature type="region of interest" description="Disordered" evidence="4">
    <location>
        <begin position="1"/>
        <end position="176"/>
    </location>
</feature>
<evidence type="ECO:0000256" key="4">
    <source>
        <dbReference type="SAM" id="MobiDB-lite"/>
    </source>
</evidence>